<dbReference type="InterPro" id="IPR020084">
    <property type="entry name" value="NUDIX_hydrolase_CS"/>
</dbReference>
<evidence type="ECO:0000313" key="6">
    <source>
        <dbReference type="EMBL" id="TPQ21263.1"/>
    </source>
</evidence>
<dbReference type="PROSITE" id="PS00893">
    <property type="entry name" value="NUDIX_BOX"/>
    <property type="match status" value="1"/>
</dbReference>
<organism evidence="6 7">
    <name type="scientific">Streptomyces sporangiiformans</name>
    <dbReference type="NCBI Taxonomy" id="2315329"/>
    <lineage>
        <taxon>Bacteria</taxon>
        <taxon>Bacillati</taxon>
        <taxon>Actinomycetota</taxon>
        <taxon>Actinomycetes</taxon>
        <taxon>Kitasatosporales</taxon>
        <taxon>Streptomycetaceae</taxon>
        <taxon>Streptomyces</taxon>
    </lineage>
</organism>
<keyword evidence="2 3" id="KW-0378">Hydrolase</keyword>
<evidence type="ECO:0000256" key="1">
    <source>
        <dbReference type="ARBA" id="ARBA00005582"/>
    </source>
</evidence>
<sequence>MRLSGQKFANPPALPGGIVEPEEDVEAAAARELLEETGCQADSAEVVARGVSLLR</sequence>
<dbReference type="GO" id="GO:0016787">
    <property type="term" value="F:hydrolase activity"/>
    <property type="evidence" value="ECO:0007669"/>
    <property type="project" value="UniProtKB-KW"/>
</dbReference>
<accession>A0A505D9V3</accession>
<dbReference type="Proteomes" id="UP000317378">
    <property type="component" value="Unassembled WGS sequence"/>
</dbReference>
<comment type="caution">
    <text evidence="6">The sequence shown here is derived from an EMBL/GenBank/DDBJ whole genome shotgun (WGS) entry which is preliminary data.</text>
</comment>
<proteinExistence type="inferred from homology"/>
<gene>
    <name evidence="6" type="ORF">FGD71_016575</name>
</gene>
<dbReference type="InterPro" id="IPR020476">
    <property type="entry name" value="Nudix_hydrolase"/>
</dbReference>
<evidence type="ECO:0000256" key="2">
    <source>
        <dbReference type="ARBA" id="ARBA00022801"/>
    </source>
</evidence>
<evidence type="ECO:0000256" key="4">
    <source>
        <dbReference type="SAM" id="MobiDB-lite"/>
    </source>
</evidence>
<dbReference type="Gene3D" id="3.90.79.10">
    <property type="entry name" value="Nucleoside Triphosphate Pyrophosphohydrolase"/>
    <property type="match status" value="1"/>
</dbReference>
<reference evidence="6 7" key="1">
    <citation type="submission" date="2019-06" db="EMBL/GenBank/DDBJ databases">
        <title>Streptomyces sporangiiformans sp. nov., a novel actinomycete isolated from soil in Mount Song.</title>
        <authorList>
            <person name="Han L."/>
        </authorList>
    </citation>
    <scope>NUCLEOTIDE SEQUENCE [LARGE SCALE GENOMIC DNA]</scope>
    <source>
        <strain evidence="6 7">NEAU-SSA 1</strain>
    </source>
</reference>
<feature type="region of interest" description="Disordered" evidence="4">
    <location>
        <begin position="1"/>
        <end position="20"/>
    </location>
</feature>
<dbReference type="PRINTS" id="PR00502">
    <property type="entry name" value="NUDIXFAMILY"/>
</dbReference>
<comment type="similarity">
    <text evidence="1 3">Belongs to the Nudix hydrolase family.</text>
</comment>
<keyword evidence="7" id="KW-1185">Reference proteome</keyword>
<dbReference type="InterPro" id="IPR000086">
    <property type="entry name" value="NUDIX_hydrolase_dom"/>
</dbReference>
<dbReference type="AlphaFoldDB" id="A0A505D9V3"/>
<evidence type="ECO:0000313" key="7">
    <source>
        <dbReference type="Proteomes" id="UP000317378"/>
    </source>
</evidence>
<dbReference type="Pfam" id="PF00293">
    <property type="entry name" value="NUDIX"/>
    <property type="match status" value="1"/>
</dbReference>
<dbReference type="InterPro" id="IPR015797">
    <property type="entry name" value="NUDIX_hydrolase-like_dom_sf"/>
</dbReference>
<feature type="domain" description="Nudix hydrolase" evidence="5">
    <location>
        <begin position="13"/>
        <end position="48"/>
    </location>
</feature>
<name>A0A505D9V3_9ACTN</name>
<evidence type="ECO:0000256" key="3">
    <source>
        <dbReference type="RuleBase" id="RU003476"/>
    </source>
</evidence>
<dbReference type="EMBL" id="VCHX02000123">
    <property type="protein sequence ID" value="TPQ21263.1"/>
    <property type="molecule type" value="Genomic_DNA"/>
</dbReference>
<protein>
    <submittedName>
        <fullName evidence="6">NUDIX domain-containing protein</fullName>
    </submittedName>
</protein>
<dbReference type="SUPFAM" id="SSF55811">
    <property type="entry name" value="Nudix"/>
    <property type="match status" value="1"/>
</dbReference>
<evidence type="ECO:0000259" key="5">
    <source>
        <dbReference type="Pfam" id="PF00293"/>
    </source>
</evidence>